<dbReference type="NCBIfam" id="TIGR01845">
    <property type="entry name" value="outer_NodT"/>
    <property type="match status" value="1"/>
</dbReference>
<keyword evidence="2" id="KW-1134">Transmembrane beta strand</keyword>
<keyword evidence="2" id="KW-0449">Lipoprotein</keyword>
<reference evidence="3 4" key="1">
    <citation type="submission" date="2023-09" db="EMBL/GenBank/DDBJ databases">
        <authorList>
            <person name="Qi X."/>
        </authorList>
    </citation>
    <scope>NUCLEOTIDE SEQUENCE [LARGE SCALE GENOMIC DNA]</scope>
    <source>
        <strain evidence="3 4">S1-1</strain>
    </source>
</reference>
<dbReference type="PANTHER" id="PTHR30203">
    <property type="entry name" value="OUTER MEMBRANE CATION EFFLUX PROTEIN"/>
    <property type="match status" value="1"/>
</dbReference>
<dbReference type="Gene3D" id="1.20.1600.10">
    <property type="entry name" value="Outer membrane efflux proteins (OEP)"/>
    <property type="match status" value="1"/>
</dbReference>
<dbReference type="SUPFAM" id="SSF56954">
    <property type="entry name" value="Outer membrane efflux proteins (OEP)"/>
    <property type="match status" value="1"/>
</dbReference>
<protein>
    <submittedName>
        <fullName evidence="3">Efflux transporter outer membrane subunit</fullName>
    </submittedName>
</protein>
<evidence type="ECO:0000256" key="2">
    <source>
        <dbReference type="RuleBase" id="RU362097"/>
    </source>
</evidence>
<dbReference type="Pfam" id="PF02321">
    <property type="entry name" value="OEP"/>
    <property type="match status" value="2"/>
</dbReference>
<dbReference type="InterPro" id="IPR003423">
    <property type="entry name" value="OMP_efflux"/>
</dbReference>
<dbReference type="EMBL" id="CP136600">
    <property type="protein sequence ID" value="WOH38918.1"/>
    <property type="molecule type" value="Genomic_DNA"/>
</dbReference>
<evidence type="ECO:0000313" key="3">
    <source>
        <dbReference type="EMBL" id="WOH38918.1"/>
    </source>
</evidence>
<accession>A0ABZ0GTK0</accession>
<gene>
    <name evidence="3" type="ORF">RI844_06780</name>
</gene>
<comment type="similarity">
    <text evidence="1 2">Belongs to the outer membrane factor (OMF) (TC 1.B.17) family.</text>
</comment>
<evidence type="ECO:0000313" key="4">
    <source>
        <dbReference type="Proteomes" id="UP001301442"/>
    </source>
</evidence>
<keyword evidence="2" id="KW-0812">Transmembrane</keyword>
<dbReference type="RefSeq" id="WP_348397684.1">
    <property type="nucleotide sequence ID" value="NZ_CP136600.1"/>
</dbReference>
<dbReference type="Proteomes" id="UP001301442">
    <property type="component" value="Chromosome"/>
</dbReference>
<evidence type="ECO:0000256" key="1">
    <source>
        <dbReference type="ARBA" id="ARBA00007613"/>
    </source>
</evidence>
<organism evidence="3 4">
    <name type="scientific">Thalassotalea fonticola</name>
    <dbReference type="NCBI Taxonomy" id="3065649"/>
    <lineage>
        <taxon>Bacteria</taxon>
        <taxon>Pseudomonadati</taxon>
        <taxon>Pseudomonadota</taxon>
        <taxon>Gammaproteobacteria</taxon>
        <taxon>Alteromonadales</taxon>
        <taxon>Colwelliaceae</taxon>
        <taxon>Thalassotalea</taxon>
    </lineage>
</organism>
<proteinExistence type="inferred from homology"/>
<dbReference type="PROSITE" id="PS51257">
    <property type="entry name" value="PROKAR_LIPOPROTEIN"/>
    <property type="match status" value="1"/>
</dbReference>
<keyword evidence="4" id="KW-1185">Reference proteome</keyword>
<comment type="subcellular location">
    <subcellularLocation>
        <location evidence="2">Cell outer membrane</location>
        <topology evidence="2">Lipid-anchor</topology>
    </subcellularLocation>
</comment>
<name>A0ABZ0GTK0_9GAMM</name>
<sequence>MSNLSLKPSYLVLATVILSGCAIGPDYQKAPEVTPEELPSWQFDNDAAQAGTSMATLNWQSFYQDPALQRFIQQALDNNIDLKIASERVYRAQIGLVESDSQFLPNFDLTFDADREKTSKALTSDPKIDNEFKLTANVSWELDLWGKLRRSNEADIANLQAMQADFYGSRISLIAQVAELYYKIQDAQNQIQLTNNNILARERSKRITELRHQQGIISGLDVSQSNVELMQEKLKLPALHNSLNSSMYQLSILLDQSPKKLEIPARNPNNLDRESLPVGLPSELLKRRPDVISQERKLHAATAAIGVAQADYFPNISLVGNFGAKSLEIDDLLDDAEYWEIGADISMPLFNWGTTTANVDKVTSEYREAILNYRKAIFVSFRESAEAIENVDKNRTEYYLKRDLLSATNEYLRIANLRYSNGVIGYIDVLDAQRNQAKSQQDFSSAAESLQTSFVGLYKALGGGWDAAGYQQALNNVEDIDSAVEQQSNVINNQMPVVPQTAEMPEN</sequence>
<keyword evidence="2" id="KW-0564">Palmitate</keyword>
<keyword evidence="2" id="KW-0472">Membrane</keyword>
<dbReference type="Gene3D" id="2.20.200.10">
    <property type="entry name" value="Outer membrane efflux proteins (OEP)"/>
    <property type="match status" value="1"/>
</dbReference>
<dbReference type="InterPro" id="IPR010131">
    <property type="entry name" value="MdtP/NodT-like"/>
</dbReference>